<sequence length="525" mass="58503">MALYLLYESAPGYAVFLANGLDEIGQNTEAVRNSVTDINRFGKVMKLAGFSPFKSSQDALTQCNSVSEGLMTDELRNFLELTLPKVKEGKKPKFSLGVAEPKLGSHIHEVTKFPCQSNEFVLELLRGVRLHFDRFIDLKAGDLEKAQLGLGHSYSRAKVKFNVNRVDNMVIQAIFLLDTLDKDINSFSMRVREWYSWHFPELVKIVNDNYLYAKVAKFVDDKSQLSEDKIPGLTEIVGDEDKAKEIVEAAKASMGQDLSPVDLVNVKLFTQRVIDLAEYRKTLYDYLVAKMNDIAPNLAALIGEVVGARLISHAGSLTNLAKCPSSTLQILGAEKALFRALKTRGNTPKYGLIFHSSFIGRASARNKGRMARYLANKCSIASRIDCFLEKNTNAFGEKLREQVEERLDFYDKGVAPRKNIEVMKSALESAQTKGGMDLDENVEEASVKKSKKRKSKPQVAEDGEAMAEDKPEAVTNGENGFNAEDGTEKKKKKKKKSRDDDGENIGAASEGKKKKKKKSKTEEDE</sequence>
<keyword evidence="2" id="KW-1185">Reference proteome</keyword>
<evidence type="ECO:0000313" key="2">
    <source>
        <dbReference type="Proteomes" id="UP001060085"/>
    </source>
</evidence>
<reference evidence="2" key="1">
    <citation type="journal article" date="2023" name="Nat. Plants">
        <title>Single-cell RNA sequencing provides a high-resolution roadmap for understanding the multicellular compartmentation of specialized metabolism.</title>
        <authorList>
            <person name="Sun S."/>
            <person name="Shen X."/>
            <person name="Li Y."/>
            <person name="Li Y."/>
            <person name="Wang S."/>
            <person name="Li R."/>
            <person name="Zhang H."/>
            <person name="Shen G."/>
            <person name="Guo B."/>
            <person name="Wei J."/>
            <person name="Xu J."/>
            <person name="St-Pierre B."/>
            <person name="Chen S."/>
            <person name="Sun C."/>
        </authorList>
    </citation>
    <scope>NUCLEOTIDE SEQUENCE [LARGE SCALE GENOMIC DNA]</scope>
</reference>
<dbReference type="Proteomes" id="UP001060085">
    <property type="component" value="Linkage Group LG06"/>
</dbReference>
<protein>
    <submittedName>
        <fullName evidence="1">Uncharacterized protein</fullName>
    </submittedName>
</protein>
<organism evidence="1 2">
    <name type="scientific">Catharanthus roseus</name>
    <name type="common">Madagascar periwinkle</name>
    <name type="synonym">Vinca rosea</name>
    <dbReference type="NCBI Taxonomy" id="4058"/>
    <lineage>
        <taxon>Eukaryota</taxon>
        <taxon>Viridiplantae</taxon>
        <taxon>Streptophyta</taxon>
        <taxon>Embryophyta</taxon>
        <taxon>Tracheophyta</taxon>
        <taxon>Spermatophyta</taxon>
        <taxon>Magnoliopsida</taxon>
        <taxon>eudicotyledons</taxon>
        <taxon>Gunneridae</taxon>
        <taxon>Pentapetalae</taxon>
        <taxon>asterids</taxon>
        <taxon>lamiids</taxon>
        <taxon>Gentianales</taxon>
        <taxon>Apocynaceae</taxon>
        <taxon>Rauvolfioideae</taxon>
        <taxon>Vinceae</taxon>
        <taxon>Catharanthinae</taxon>
        <taxon>Catharanthus</taxon>
    </lineage>
</organism>
<accession>A0ACC0A6V5</accession>
<dbReference type="EMBL" id="CM044706">
    <property type="protein sequence ID" value="KAI5656637.1"/>
    <property type="molecule type" value="Genomic_DNA"/>
</dbReference>
<gene>
    <name evidence="1" type="ORF">M9H77_25430</name>
</gene>
<comment type="caution">
    <text evidence="1">The sequence shown here is derived from an EMBL/GenBank/DDBJ whole genome shotgun (WGS) entry which is preliminary data.</text>
</comment>
<proteinExistence type="predicted"/>
<evidence type="ECO:0000313" key="1">
    <source>
        <dbReference type="EMBL" id="KAI5656637.1"/>
    </source>
</evidence>
<name>A0ACC0A6V5_CATRO</name>